<keyword evidence="9 20" id="KW-0418">Kinase</keyword>
<dbReference type="InterPro" id="IPR003660">
    <property type="entry name" value="HAMP_dom"/>
</dbReference>
<evidence type="ECO:0000256" key="9">
    <source>
        <dbReference type="ARBA" id="ARBA00022777"/>
    </source>
</evidence>
<comment type="subcellular location">
    <subcellularLocation>
        <location evidence="2">Cell membrane</location>
        <topology evidence="2">Multi-pass membrane protein</topology>
    </subcellularLocation>
</comment>
<dbReference type="Pfam" id="PF00512">
    <property type="entry name" value="HisKA"/>
    <property type="match status" value="1"/>
</dbReference>
<accession>A0A934MW12</accession>
<dbReference type="FunFam" id="1.10.287.130:FF:000001">
    <property type="entry name" value="Two-component sensor histidine kinase"/>
    <property type="match status" value="1"/>
</dbReference>
<dbReference type="GO" id="GO:0000155">
    <property type="term" value="F:phosphorelay sensor kinase activity"/>
    <property type="evidence" value="ECO:0007669"/>
    <property type="project" value="InterPro"/>
</dbReference>
<dbReference type="SMART" id="SM00304">
    <property type="entry name" value="HAMP"/>
    <property type="match status" value="1"/>
</dbReference>
<evidence type="ECO:0000259" key="18">
    <source>
        <dbReference type="PROSITE" id="PS50109"/>
    </source>
</evidence>
<dbReference type="InterPro" id="IPR036097">
    <property type="entry name" value="HisK_dim/P_sf"/>
</dbReference>
<evidence type="ECO:0000259" key="19">
    <source>
        <dbReference type="PROSITE" id="PS50885"/>
    </source>
</evidence>
<keyword evidence="11 17" id="KW-1133">Transmembrane helix</keyword>
<evidence type="ECO:0000256" key="4">
    <source>
        <dbReference type="ARBA" id="ARBA00022475"/>
    </source>
</evidence>
<reference evidence="20" key="1">
    <citation type="submission" date="2020-12" db="EMBL/GenBank/DDBJ databases">
        <authorList>
            <person name="Huq M.A."/>
        </authorList>
    </citation>
    <scope>NUCLEOTIDE SEQUENCE</scope>
    <source>
        <strain evidence="20">MAHUQ-46</strain>
    </source>
</reference>
<dbReference type="PRINTS" id="PR00344">
    <property type="entry name" value="BCTRLSENSOR"/>
</dbReference>
<feature type="transmembrane region" description="Helical" evidence="17">
    <location>
        <begin position="6"/>
        <end position="28"/>
    </location>
</feature>
<feature type="domain" description="HAMP" evidence="19">
    <location>
        <begin position="179"/>
        <end position="231"/>
    </location>
</feature>
<dbReference type="EC" id="2.7.13.3" evidence="3"/>
<dbReference type="Gene3D" id="1.10.287.130">
    <property type="match status" value="1"/>
</dbReference>
<dbReference type="Proteomes" id="UP000640274">
    <property type="component" value="Unassembled WGS sequence"/>
</dbReference>
<dbReference type="InterPro" id="IPR036890">
    <property type="entry name" value="HATPase_C_sf"/>
</dbReference>
<comment type="caution">
    <text evidence="20">The sequence shown here is derived from an EMBL/GenBank/DDBJ whole genome shotgun (WGS) entry which is preliminary data.</text>
</comment>
<dbReference type="InterPro" id="IPR005467">
    <property type="entry name" value="His_kinase_dom"/>
</dbReference>
<evidence type="ECO:0000256" key="1">
    <source>
        <dbReference type="ARBA" id="ARBA00000085"/>
    </source>
</evidence>
<dbReference type="PANTHER" id="PTHR45528">
    <property type="entry name" value="SENSOR HISTIDINE KINASE CPXA"/>
    <property type="match status" value="1"/>
</dbReference>
<evidence type="ECO:0000256" key="8">
    <source>
        <dbReference type="ARBA" id="ARBA00022741"/>
    </source>
</evidence>
<dbReference type="Pfam" id="PF02518">
    <property type="entry name" value="HATPase_c"/>
    <property type="match status" value="1"/>
</dbReference>
<dbReference type="SUPFAM" id="SSF47384">
    <property type="entry name" value="Homodimeric domain of signal transducing histidine kinase"/>
    <property type="match status" value="1"/>
</dbReference>
<evidence type="ECO:0000256" key="5">
    <source>
        <dbReference type="ARBA" id="ARBA00022553"/>
    </source>
</evidence>
<dbReference type="PROSITE" id="PS50109">
    <property type="entry name" value="HIS_KIN"/>
    <property type="match status" value="1"/>
</dbReference>
<evidence type="ECO:0000256" key="14">
    <source>
        <dbReference type="ARBA" id="ARBA00023136"/>
    </source>
</evidence>
<dbReference type="InterPro" id="IPR003594">
    <property type="entry name" value="HATPase_dom"/>
</dbReference>
<dbReference type="SMART" id="SM00388">
    <property type="entry name" value="HisKA"/>
    <property type="match status" value="1"/>
</dbReference>
<dbReference type="PROSITE" id="PS50885">
    <property type="entry name" value="HAMP"/>
    <property type="match status" value="1"/>
</dbReference>
<dbReference type="FunFam" id="3.30.565.10:FF:000006">
    <property type="entry name" value="Sensor histidine kinase WalK"/>
    <property type="match status" value="1"/>
</dbReference>
<dbReference type="GO" id="GO:0005524">
    <property type="term" value="F:ATP binding"/>
    <property type="evidence" value="ECO:0007669"/>
    <property type="project" value="UniProtKB-KW"/>
</dbReference>
<keyword evidence="21" id="KW-1185">Reference proteome</keyword>
<keyword evidence="4" id="KW-1003">Cell membrane</keyword>
<dbReference type="PANTHER" id="PTHR45528:SF11">
    <property type="entry name" value="HISTIDINE KINASE"/>
    <property type="match status" value="1"/>
</dbReference>
<evidence type="ECO:0000313" key="20">
    <source>
        <dbReference type="EMBL" id="MBJ6362682.1"/>
    </source>
</evidence>
<keyword evidence="6" id="KW-0808">Transferase</keyword>
<dbReference type="AlphaFoldDB" id="A0A934MW12"/>
<comment type="catalytic activity">
    <reaction evidence="1">
        <text>ATP + protein L-histidine = ADP + protein N-phospho-L-histidine.</text>
        <dbReference type="EC" id="2.7.13.3"/>
    </reaction>
</comment>
<proteinExistence type="predicted"/>
<evidence type="ECO:0000256" key="7">
    <source>
        <dbReference type="ARBA" id="ARBA00022692"/>
    </source>
</evidence>
<dbReference type="Pfam" id="PF00672">
    <property type="entry name" value="HAMP"/>
    <property type="match status" value="1"/>
</dbReference>
<feature type="transmembrane region" description="Helical" evidence="17">
    <location>
        <begin position="163"/>
        <end position="182"/>
    </location>
</feature>
<evidence type="ECO:0000256" key="11">
    <source>
        <dbReference type="ARBA" id="ARBA00022989"/>
    </source>
</evidence>
<dbReference type="SMART" id="SM00387">
    <property type="entry name" value="HATPase_c"/>
    <property type="match status" value="1"/>
</dbReference>
<evidence type="ECO:0000256" key="3">
    <source>
        <dbReference type="ARBA" id="ARBA00012438"/>
    </source>
</evidence>
<evidence type="ECO:0000256" key="6">
    <source>
        <dbReference type="ARBA" id="ARBA00022679"/>
    </source>
</evidence>
<organism evidence="20 21">
    <name type="scientific">Paenibacillus roseus</name>
    <dbReference type="NCBI Taxonomy" id="2798579"/>
    <lineage>
        <taxon>Bacteria</taxon>
        <taxon>Bacillati</taxon>
        <taxon>Bacillota</taxon>
        <taxon>Bacilli</taxon>
        <taxon>Bacillales</taxon>
        <taxon>Paenibacillaceae</taxon>
        <taxon>Paenibacillus</taxon>
    </lineage>
</organism>
<dbReference type="InterPro" id="IPR004358">
    <property type="entry name" value="Sig_transdc_His_kin-like_C"/>
</dbReference>
<keyword evidence="5" id="KW-0597">Phosphoprotein</keyword>
<comment type="function">
    <text evidence="15">Member of the two-component regulatory system HssS/HssR involved in intracellular heme homeostasis and tempering of staphylococcal virulence. HssS functions as a heme sensor histidine kinase which is autophosphorylated at a histidine residue and transfers its phosphate group to an aspartate residue of HssR. HssR/HssS activates the expression of hrtAB, an efflux pump, in response to extracellular heme, hemin, hemoglobin or blood.</text>
</comment>
<keyword evidence="10" id="KW-0067">ATP-binding</keyword>
<dbReference type="EMBL" id="JAELUP010000089">
    <property type="protein sequence ID" value="MBJ6362682.1"/>
    <property type="molecule type" value="Genomic_DNA"/>
</dbReference>
<dbReference type="CDD" id="cd06225">
    <property type="entry name" value="HAMP"/>
    <property type="match status" value="1"/>
</dbReference>
<evidence type="ECO:0000256" key="16">
    <source>
        <dbReference type="ARBA" id="ARBA00040841"/>
    </source>
</evidence>
<dbReference type="Gene3D" id="3.30.565.10">
    <property type="entry name" value="Histidine kinase-like ATPase, C-terminal domain"/>
    <property type="match status" value="1"/>
</dbReference>
<dbReference type="RefSeq" id="WP_199020226.1">
    <property type="nucleotide sequence ID" value="NZ_JAELUP010000089.1"/>
</dbReference>
<dbReference type="GO" id="GO:0005886">
    <property type="term" value="C:plasma membrane"/>
    <property type="evidence" value="ECO:0007669"/>
    <property type="project" value="UniProtKB-SubCell"/>
</dbReference>
<keyword evidence="14 17" id="KW-0472">Membrane</keyword>
<dbReference type="CDD" id="cd00082">
    <property type="entry name" value="HisKA"/>
    <property type="match status" value="1"/>
</dbReference>
<dbReference type="SUPFAM" id="SSF158472">
    <property type="entry name" value="HAMP domain-like"/>
    <property type="match status" value="1"/>
</dbReference>
<evidence type="ECO:0000313" key="21">
    <source>
        <dbReference type="Proteomes" id="UP000640274"/>
    </source>
</evidence>
<keyword evidence="13" id="KW-0843">Virulence</keyword>
<evidence type="ECO:0000256" key="15">
    <source>
        <dbReference type="ARBA" id="ARBA00037219"/>
    </source>
</evidence>
<evidence type="ECO:0000256" key="17">
    <source>
        <dbReference type="SAM" id="Phobius"/>
    </source>
</evidence>
<evidence type="ECO:0000256" key="12">
    <source>
        <dbReference type="ARBA" id="ARBA00023012"/>
    </source>
</evidence>
<dbReference type="Gene3D" id="6.10.340.10">
    <property type="match status" value="1"/>
</dbReference>
<gene>
    <name evidence="20" type="ORF">JFN88_15795</name>
</gene>
<feature type="domain" description="Histidine kinase" evidence="18">
    <location>
        <begin position="239"/>
        <end position="454"/>
    </location>
</feature>
<dbReference type="SUPFAM" id="SSF55874">
    <property type="entry name" value="ATPase domain of HSP90 chaperone/DNA topoisomerase II/histidine kinase"/>
    <property type="match status" value="1"/>
</dbReference>
<dbReference type="CDD" id="cd00075">
    <property type="entry name" value="HATPase"/>
    <property type="match status" value="1"/>
</dbReference>
<evidence type="ECO:0000256" key="2">
    <source>
        <dbReference type="ARBA" id="ARBA00004651"/>
    </source>
</evidence>
<dbReference type="InterPro" id="IPR050398">
    <property type="entry name" value="HssS/ArlS-like"/>
</dbReference>
<keyword evidence="12" id="KW-0902">Two-component regulatory system</keyword>
<dbReference type="InterPro" id="IPR003661">
    <property type="entry name" value="HisK_dim/P_dom"/>
</dbReference>
<name>A0A934MW12_9BACL</name>
<evidence type="ECO:0000256" key="13">
    <source>
        <dbReference type="ARBA" id="ARBA00023026"/>
    </source>
</evidence>
<sequence length="454" mass="51068">MIKSLYVRVILVFLAAVIGSLVLTLLLYGKLYGGQVKTVIQDSLIESGKTIIQSYEQSYPDNLEPLIEGISALPIYTLNIYDQQGTLLHQNLSHTVQRIAVNDQQVEQVLSGGVLRGKVPGPNHSEIVVGLPFQVGGKSYALFLSPEASHLERMLTYFFRSQLLLVLLFGSLLILIAAGYIVRPLRQLTHAARQMARGDFSFRLETRRRDEIGELARSFNLMAKELGALEKSRKQFVSDVSHEFKSPLTSIKGFTQALKHKKLDEESRLRLLDIMETETDRLSRLSGDLLQLSTLEYEHFQLDTRVFRLDEQLRKSVIAFEPQWLAKNIDVELQLADLPIRADEDRLNLVWTNLISNSIKFTEPDGTIRITLERDNDTVNVEIADTGSGIPQDELDQIFKPFYKVDRSRDRTASSGSGIGLSIVKRIVALHDGNIRVTSQLGEGTIFVIHLPSA</sequence>
<keyword evidence="7 17" id="KW-0812">Transmembrane</keyword>
<keyword evidence="8" id="KW-0547">Nucleotide-binding</keyword>
<evidence type="ECO:0000256" key="10">
    <source>
        <dbReference type="ARBA" id="ARBA00022840"/>
    </source>
</evidence>
<protein>
    <recommendedName>
        <fullName evidence="16">Heme sensor protein HssS</fullName>
        <ecNumber evidence="3">2.7.13.3</ecNumber>
    </recommendedName>
</protein>